<evidence type="ECO:0000256" key="1">
    <source>
        <dbReference type="SAM" id="MobiDB-lite"/>
    </source>
</evidence>
<dbReference type="GO" id="GO:0015087">
    <property type="term" value="F:cobalt ion transmembrane transporter activity"/>
    <property type="evidence" value="ECO:0007669"/>
    <property type="project" value="InterPro"/>
</dbReference>
<organism evidence="2 3">
    <name type="scientific">Klebsiella pneumoniae</name>
    <dbReference type="NCBI Taxonomy" id="573"/>
    <lineage>
        <taxon>Bacteria</taxon>
        <taxon>Pseudomonadati</taxon>
        <taxon>Pseudomonadota</taxon>
        <taxon>Gammaproteobacteria</taxon>
        <taxon>Enterobacterales</taxon>
        <taxon>Enterobacteriaceae</taxon>
        <taxon>Klebsiella/Raoultella group</taxon>
        <taxon>Klebsiella</taxon>
        <taxon>Klebsiella pneumoniae complex</taxon>
    </lineage>
</organism>
<dbReference type="Proteomes" id="UP000655094">
    <property type="component" value="Unassembled WGS sequence"/>
</dbReference>
<proteinExistence type="predicted"/>
<evidence type="ECO:0000313" key="2">
    <source>
        <dbReference type="EMBL" id="GHK56934.1"/>
    </source>
</evidence>
<dbReference type="InterPro" id="IPR003705">
    <property type="entry name" value="CbiN"/>
</dbReference>
<feature type="region of interest" description="Disordered" evidence="1">
    <location>
        <begin position="31"/>
        <end position="52"/>
    </location>
</feature>
<reference evidence="2" key="1">
    <citation type="submission" date="2020-10" db="EMBL/GenBank/DDBJ databases">
        <title>Genome Sequence of ESBL Producing Zambian Clinical Strains.</title>
        <authorList>
            <person name="Shawa M."/>
            <person name="Furuta Y."/>
            <person name="Simbotwe M."/>
            <person name="Mulenga E."/>
            <person name="Mubanga M."/>
            <person name="Mulenga G."/>
            <person name="Kaile C."/>
            <person name="Zorigt T."/>
            <person name="Hang'ombe B."/>
            <person name="Higashi H."/>
        </authorList>
    </citation>
    <scope>NUCLEOTIDE SEQUENCE</scope>
    <source>
        <strain evidence="2">Zam_UTH_09</strain>
    </source>
</reference>
<dbReference type="EMBL" id="BNFF01000001">
    <property type="protein sequence ID" value="GHK56934.1"/>
    <property type="molecule type" value="Genomic_DNA"/>
</dbReference>
<comment type="caution">
    <text evidence="2">The sequence shown here is derived from an EMBL/GenBank/DDBJ whole genome shotgun (WGS) entry which is preliminary data.</text>
</comment>
<name>A0A919HYB7_KLEPN</name>
<dbReference type="GO" id="GO:0009236">
    <property type="term" value="P:cobalamin biosynthetic process"/>
    <property type="evidence" value="ECO:0007669"/>
    <property type="project" value="InterPro"/>
</dbReference>
<evidence type="ECO:0000313" key="3">
    <source>
        <dbReference type="Proteomes" id="UP000655094"/>
    </source>
</evidence>
<accession>A0A919HYB7</accession>
<sequence length="52" mass="5299">MKKTLILLAMVAALMILPFFINHGGEFGGSDGEAESQIRGGAGLSTPVPAAI</sequence>
<dbReference type="GO" id="GO:0016020">
    <property type="term" value="C:membrane"/>
    <property type="evidence" value="ECO:0007669"/>
    <property type="project" value="InterPro"/>
</dbReference>
<gene>
    <name evidence="2" type="ORF">KPZU09_66700</name>
</gene>
<protein>
    <submittedName>
        <fullName evidence="2">Uncharacterized protein</fullName>
    </submittedName>
</protein>
<dbReference type="Pfam" id="PF02553">
    <property type="entry name" value="CbiN"/>
    <property type="match status" value="1"/>
</dbReference>
<dbReference type="AlphaFoldDB" id="A0A919HYB7"/>